<dbReference type="AlphaFoldDB" id="A0A7X0J715"/>
<evidence type="ECO:0000313" key="1">
    <source>
        <dbReference type="EMBL" id="MBB6502148.1"/>
    </source>
</evidence>
<name>A0A7X0J715_9SPHI</name>
<organism evidence="1 2">
    <name type="scientific">Pedobacter cryoconitis</name>
    <dbReference type="NCBI Taxonomy" id="188932"/>
    <lineage>
        <taxon>Bacteria</taxon>
        <taxon>Pseudomonadati</taxon>
        <taxon>Bacteroidota</taxon>
        <taxon>Sphingobacteriia</taxon>
        <taxon>Sphingobacteriales</taxon>
        <taxon>Sphingobacteriaceae</taxon>
        <taxon>Pedobacter</taxon>
    </lineage>
</organism>
<comment type="caution">
    <text evidence="1">The sequence shown here is derived from an EMBL/GenBank/DDBJ whole genome shotgun (WGS) entry which is preliminary data.</text>
</comment>
<reference evidence="1 2" key="1">
    <citation type="submission" date="2020-08" db="EMBL/GenBank/DDBJ databases">
        <title>Genomic Encyclopedia of Type Strains, Phase IV (KMG-V): Genome sequencing to study the core and pangenomes of soil and plant-associated prokaryotes.</title>
        <authorList>
            <person name="Whitman W."/>
        </authorList>
    </citation>
    <scope>NUCLEOTIDE SEQUENCE [LARGE SCALE GENOMIC DNA]</scope>
    <source>
        <strain evidence="1 2">M2T3</strain>
    </source>
</reference>
<proteinExistence type="predicted"/>
<sequence length="29" mass="3170">MRIISPIASLIRAIHVKKTVAPSGRLLNN</sequence>
<gene>
    <name evidence="1" type="ORF">HDF25_004325</name>
</gene>
<evidence type="ECO:0000313" key="2">
    <source>
        <dbReference type="Proteomes" id="UP000521017"/>
    </source>
</evidence>
<dbReference type="Proteomes" id="UP000521017">
    <property type="component" value="Unassembled WGS sequence"/>
</dbReference>
<dbReference type="EMBL" id="JACHCC010000012">
    <property type="protein sequence ID" value="MBB6502148.1"/>
    <property type="molecule type" value="Genomic_DNA"/>
</dbReference>
<protein>
    <submittedName>
        <fullName evidence="1">Uncharacterized protein</fullName>
    </submittedName>
</protein>
<accession>A0A7X0J715</accession>